<dbReference type="InterPro" id="IPR000412">
    <property type="entry name" value="ABC_2_transport"/>
</dbReference>
<accession>A0A381XX92</accession>
<evidence type="ECO:0000256" key="5">
    <source>
        <dbReference type="SAM" id="Phobius"/>
    </source>
</evidence>
<evidence type="ECO:0000256" key="1">
    <source>
        <dbReference type="ARBA" id="ARBA00004141"/>
    </source>
</evidence>
<dbReference type="Pfam" id="PF01061">
    <property type="entry name" value="ABC2_membrane"/>
    <property type="match status" value="1"/>
</dbReference>
<feature type="transmembrane region" description="Helical" evidence="5">
    <location>
        <begin position="111"/>
        <end position="130"/>
    </location>
</feature>
<comment type="subcellular location">
    <subcellularLocation>
        <location evidence="1">Membrane</location>
        <topology evidence="1">Multi-pass membrane protein</topology>
    </subcellularLocation>
</comment>
<feature type="transmembrane region" description="Helical" evidence="5">
    <location>
        <begin position="167"/>
        <end position="185"/>
    </location>
</feature>
<protein>
    <recommendedName>
        <fullName evidence="6">ABC transmembrane type-2 domain-containing protein</fullName>
    </recommendedName>
</protein>
<keyword evidence="3 5" id="KW-1133">Transmembrane helix</keyword>
<organism evidence="7">
    <name type="scientific">marine metagenome</name>
    <dbReference type="NCBI Taxonomy" id="408172"/>
    <lineage>
        <taxon>unclassified sequences</taxon>
        <taxon>metagenomes</taxon>
        <taxon>ecological metagenomes</taxon>
    </lineage>
</organism>
<evidence type="ECO:0000256" key="4">
    <source>
        <dbReference type="ARBA" id="ARBA00023136"/>
    </source>
</evidence>
<feature type="transmembrane region" description="Helical" evidence="5">
    <location>
        <begin position="47"/>
        <end position="66"/>
    </location>
</feature>
<dbReference type="PRINTS" id="PR00164">
    <property type="entry name" value="ABC2TRNSPORT"/>
</dbReference>
<dbReference type="PANTHER" id="PTHR43332">
    <property type="entry name" value="INNER MEMBRANE TRANSPORT PERMEASE YADH-RELATED"/>
    <property type="match status" value="1"/>
</dbReference>
<sequence>MSIWTLFKKEVYRFLKVGIQTVIGPAISSLLFLAIFTLALGRSINSINGVALAHFIAPGLIMMTMLQNSFANSASSIGQAKFQGNIVDILMAPLGDLELTIGYIGGSIARGLICGIVTTFGIVLFMPLQIHSFSTLIFYSFMGCLMMGSLGTMVGIWADKWDQQQGVTNFIVLPLTFLSGTFYSISRLPEFWQNFAKFNPFFYNIDGFRYSFIGKSDSSLIVGAISIIIINTLLIFFCYLMFRSGYKLKS</sequence>
<evidence type="ECO:0000259" key="6">
    <source>
        <dbReference type="PROSITE" id="PS51012"/>
    </source>
</evidence>
<keyword evidence="2 5" id="KW-0812">Transmembrane</keyword>
<evidence type="ECO:0000313" key="7">
    <source>
        <dbReference type="EMBL" id="SVA68807.1"/>
    </source>
</evidence>
<feature type="domain" description="ABC transmembrane type-2" evidence="6">
    <location>
        <begin position="16"/>
        <end position="245"/>
    </location>
</feature>
<feature type="transmembrane region" description="Helical" evidence="5">
    <location>
        <begin position="136"/>
        <end position="158"/>
    </location>
</feature>
<dbReference type="AlphaFoldDB" id="A0A381XX92"/>
<evidence type="ECO:0000256" key="2">
    <source>
        <dbReference type="ARBA" id="ARBA00022692"/>
    </source>
</evidence>
<proteinExistence type="predicted"/>
<dbReference type="PIRSF" id="PIRSF006648">
    <property type="entry name" value="DrrB"/>
    <property type="match status" value="1"/>
</dbReference>
<dbReference type="InterPro" id="IPR047817">
    <property type="entry name" value="ABC2_TM_bact-type"/>
</dbReference>
<feature type="transmembrane region" description="Helical" evidence="5">
    <location>
        <begin position="21"/>
        <end position="41"/>
    </location>
</feature>
<dbReference type="PROSITE" id="PS51012">
    <property type="entry name" value="ABC_TM2"/>
    <property type="match status" value="1"/>
</dbReference>
<dbReference type="GO" id="GO:0140359">
    <property type="term" value="F:ABC-type transporter activity"/>
    <property type="evidence" value="ECO:0007669"/>
    <property type="project" value="InterPro"/>
</dbReference>
<dbReference type="PANTHER" id="PTHR43332:SF1">
    <property type="entry name" value="TRANSPORT PERMEASE PROTEIN"/>
    <property type="match status" value="1"/>
</dbReference>
<gene>
    <name evidence="7" type="ORF">METZ01_LOCUS121661</name>
</gene>
<feature type="transmembrane region" description="Helical" evidence="5">
    <location>
        <begin position="220"/>
        <end position="242"/>
    </location>
</feature>
<reference evidence="7" key="1">
    <citation type="submission" date="2018-05" db="EMBL/GenBank/DDBJ databases">
        <authorList>
            <person name="Lanie J.A."/>
            <person name="Ng W.-L."/>
            <person name="Kazmierczak K.M."/>
            <person name="Andrzejewski T.M."/>
            <person name="Davidsen T.M."/>
            <person name="Wayne K.J."/>
            <person name="Tettelin H."/>
            <person name="Glass J.I."/>
            <person name="Rusch D."/>
            <person name="Podicherti R."/>
            <person name="Tsui H.-C.T."/>
            <person name="Winkler M.E."/>
        </authorList>
    </citation>
    <scope>NUCLEOTIDE SEQUENCE</scope>
</reference>
<dbReference type="InterPro" id="IPR013525">
    <property type="entry name" value="ABC2_TM"/>
</dbReference>
<name>A0A381XX92_9ZZZZ</name>
<keyword evidence="4 5" id="KW-0472">Membrane</keyword>
<dbReference type="EMBL" id="UINC01016543">
    <property type="protein sequence ID" value="SVA68807.1"/>
    <property type="molecule type" value="Genomic_DNA"/>
</dbReference>
<evidence type="ECO:0000256" key="3">
    <source>
        <dbReference type="ARBA" id="ARBA00022989"/>
    </source>
</evidence>
<dbReference type="InterPro" id="IPR052522">
    <property type="entry name" value="ABC-2_transport_permease"/>
</dbReference>
<dbReference type="GO" id="GO:0043190">
    <property type="term" value="C:ATP-binding cassette (ABC) transporter complex"/>
    <property type="evidence" value="ECO:0007669"/>
    <property type="project" value="InterPro"/>
</dbReference>